<dbReference type="Gene3D" id="3.30.420.40">
    <property type="match status" value="2"/>
</dbReference>
<keyword evidence="2" id="KW-0418">Kinase</keyword>
<protein>
    <submittedName>
        <fullName evidence="2">Sugar kinase and transcription regulator</fullName>
    </submittedName>
</protein>
<evidence type="ECO:0000256" key="1">
    <source>
        <dbReference type="ARBA" id="ARBA00006479"/>
    </source>
</evidence>
<evidence type="ECO:0000313" key="2">
    <source>
        <dbReference type="EMBL" id="KPN42402.1"/>
    </source>
</evidence>
<comment type="similarity">
    <text evidence="1">Belongs to the ROK (NagC/XylR) family.</text>
</comment>
<proteinExistence type="inferred from homology"/>
<name>A0A837P121_LACPN</name>
<dbReference type="InterPro" id="IPR000600">
    <property type="entry name" value="ROK"/>
</dbReference>
<dbReference type="AlphaFoldDB" id="A0A837P121"/>
<dbReference type="Pfam" id="PF00480">
    <property type="entry name" value="ROK"/>
    <property type="match status" value="1"/>
</dbReference>
<dbReference type="EMBL" id="LKLZ01000009">
    <property type="protein sequence ID" value="KPN42402.1"/>
    <property type="molecule type" value="Genomic_DNA"/>
</dbReference>
<accession>A0A837P121</accession>
<dbReference type="InterPro" id="IPR043129">
    <property type="entry name" value="ATPase_NBD"/>
</dbReference>
<gene>
    <name evidence="2" type="ORF">WJL_2342</name>
</gene>
<keyword evidence="2" id="KW-0808">Transferase</keyword>
<comment type="caution">
    <text evidence="2">The sequence shown here is derived from an EMBL/GenBank/DDBJ whole genome shotgun (WGS) entry which is preliminary data.</text>
</comment>
<dbReference type="PANTHER" id="PTHR18964:SF170">
    <property type="entry name" value="SUGAR KINASE"/>
    <property type="match status" value="1"/>
</dbReference>
<sequence>MSEEPRYLAVDVGGTNLKYALINRSGQMIKKSRMETPHEGLTQFLEAIEKISDKLKGQLNGVAFSTPGRVDTTTDTIYCRNSTLPYLNEVCLPRKLQKLGLPISVENDGKSAALAESWLGNLNDVKNGMAIVLGTCVGGGIMLDGHLWAGSRRLAGEVSLMPAD</sequence>
<dbReference type="Proteomes" id="UP000050511">
    <property type="component" value="Unassembled WGS sequence"/>
</dbReference>
<dbReference type="GO" id="GO:0016301">
    <property type="term" value="F:kinase activity"/>
    <property type="evidence" value="ECO:0007669"/>
    <property type="project" value="UniProtKB-KW"/>
</dbReference>
<dbReference type="PANTHER" id="PTHR18964">
    <property type="entry name" value="ROK (REPRESSOR, ORF, KINASE) FAMILY"/>
    <property type="match status" value="1"/>
</dbReference>
<organism evidence="2 3">
    <name type="scientific">Lactiplantibacillus plantarum WJL</name>
    <dbReference type="NCBI Taxonomy" id="1350466"/>
    <lineage>
        <taxon>Bacteria</taxon>
        <taxon>Bacillati</taxon>
        <taxon>Bacillota</taxon>
        <taxon>Bacilli</taxon>
        <taxon>Lactobacillales</taxon>
        <taxon>Lactobacillaceae</taxon>
        <taxon>Lactiplantibacillus</taxon>
    </lineage>
</organism>
<reference evidence="2 3" key="1">
    <citation type="submission" date="2015-10" db="EMBL/GenBank/DDBJ databases">
        <title>Resequencing of Lactobacillus plantarum WJL strain genome.</title>
        <authorList>
            <person name="Martino M.E."/>
        </authorList>
    </citation>
    <scope>NUCLEOTIDE SEQUENCE [LARGE SCALE GENOMIC DNA]</scope>
    <source>
        <strain evidence="2 3">WJL</strain>
    </source>
</reference>
<evidence type="ECO:0000313" key="3">
    <source>
        <dbReference type="Proteomes" id="UP000050511"/>
    </source>
</evidence>
<dbReference type="SUPFAM" id="SSF53067">
    <property type="entry name" value="Actin-like ATPase domain"/>
    <property type="match status" value="1"/>
</dbReference>